<feature type="compositionally biased region" description="Basic and acidic residues" evidence="1">
    <location>
        <begin position="7"/>
        <end position="31"/>
    </location>
</feature>
<dbReference type="Pfam" id="PF01926">
    <property type="entry name" value="MMR_HSR1"/>
    <property type="match status" value="1"/>
</dbReference>
<organism evidence="3 4">
    <name type="scientific">Crepidotus variabilis</name>
    <dbReference type="NCBI Taxonomy" id="179855"/>
    <lineage>
        <taxon>Eukaryota</taxon>
        <taxon>Fungi</taxon>
        <taxon>Dikarya</taxon>
        <taxon>Basidiomycota</taxon>
        <taxon>Agaricomycotina</taxon>
        <taxon>Agaricomycetes</taxon>
        <taxon>Agaricomycetidae</taxon>
        <taxon>Agaricales</taxon>
        <taxon>Agaricineae</taxon>
        <taxon>Crepidotaceae</taxon>
        <taxon>Crepidotus</taxon>
    </lineage>
</organism>
<proteinExistence type="predicted"/>
<dbReference type="SUPFAM" id="SSF52540">
    <property type="entry name" value="P-loop containing nucleoside triphosphate hydrolases"/>
    <property type="match status" value="1"/>
</dbReference>
<evidence type="ECO:0000313" key="4">
    <source>
        <dbReference type="Proteomes" id="UP000807306"/>
    </source>
</evidence>
<evidence type="ECO:0000313" key="3">
    <source>
        <dbReference type="EMBL" id="KAF9522877.1"/>
    </source>
</evidence>
<dbReference type="Gene3D" id="3.40.50.300">
    <property type="entry name" value="P-loop containing nucleotide triphosphate hydrolases"/>
    <property type="match status" value="1"/>
</dbReference>
<feature type="region of interest" description="Disordered" evidence="1">
    <location>
        <begin position="1"/>
        <end position="52"/>
    </location>
</feature>
<evidence type="ECO:0000259" key="2">
    <source>
        <dbReference type="Pfam" id="PF01926"/>
    </source>
</evidence>
<evidence type="ECO:0000256" key="1">
    <source>
        <dbReference type="SAM" id="MobiDB-lite"/>
    </source>
</evidence>
<gene>
    <name evidence="3" type="ORF">CPB83DRAFT_822253</name>
</gene>
<sequence length="306" mass="33426">MALNLEVDSKQVKSQKATDDSIVKPKTHSDSLDSTLSSTGSSKTRSPGAPVPAAKTQISNVVIFGGTGVGKSSLVNMLAGDPALAETSSSVHRVTFGSQCYRVQLGKPAKEFALWDTQGLDGDVGEDEVSTEALIKLGQLIIQLRDSGGVSLLIYCIMGGRNSRSLATNHDLFHGILCRAEVPMLVVVTKLENDTPMDSWWSKNEETLRINRLFHESYVCVTTTRGREKPDGYVFQAEYDTSRVKVESSIVNLVLSVPWMPREEAAVWAKDVEKRVRGYLTAVGGKKKKMLYRAPTDDVACNCIIQ</sequence>
<reference evidence="3" key="1">
    <citation type="submission" date="2020-11" db="EMBL/GenBank/DDBJ databases">
        <authorList>
            <consortium name="DOE Joint Genome Institute"/>
            <person name="Ahrendt S."/>
            <person name="Riley R."/>
            <person name="Andreopoulos W."/>
            <person name="Labutti K."/>
            <person name="Pangilinan J."/>
            <person name="Ruiz-Duenas F.J."/>
            <person name="Barrasa J.M."/>
            <person name="Sanchez-Garcia M."/>
            <person name="Camarero S."/>
            <person name="Miyauchi S."/>
            <person name="Serrano A."/>
            <person name="Linde D."/>
            <person name="Babiker R."/>
            <person name="Drula E."/>
            <person name="Ayuso-Fernandez I."/>
            <person name="Pacheco R."/>
            <person name="Padilla G."/>
            <person name="Ferreira P."/>
            <person name="Barriuso J."/>
            <person name="Kellner H."/>
            <person name="Castanera R."/>
            <person name="Alfaro M."/>
            <person name="Ramirez L."/>
            <person name="Pisabarro A.G."/>
            <person name="Kuo A."/>
            <person name="Tritt A."/>
            <person name="Lipzen A."/>
            <person name="He G."/>
            <person name="Yan M."/>
            <person name="Ng V."/>
            <person name="Cullen D."/>
            <person name="Martin F."/>
            <person name="Rosso M.-N."/>
            <person name="Henrissat B."/>
            <person name="Hibbett D."/>
            <person name="Martinez A.T."/>
            <person name="Grigoriev I.V."/>
        </authorList>
    </citation>
    <scope>NUCLEOTIDE SEQUENCE</scope>
    <source>
        <strain evidence="3">CBS 506.95</strain>
    </source>
</reference>
<accession>A0A9P6E5G1</accession>
<dbReference type="InterPro" id="IPR027417">
    <property type="entry name" value="P-loop_NTPase"/>
</dbReference>
<dbReference type="EMBL" id="MU157931">
    <property type="protein sequence ID" value="KAF9522877.1"/>
    <property type="molecule type" value="Genomic_DNA"/>
</dbReference>
<dbReference type="OrthoDB" id="8954335at2759"/>
<dbReference type="InterPro" id="IPR006073">
    <property type="entry name" value="GTP-bd"/>
</dbReference>
<feature type="compositionally biased region" description="Low complexity" evidence="1">
    <location>
        <begin position="32"/>
        <end position="42"/>
    </location>
</feature>
<protein>
    <recommendedName>
        <fullName evidence="2">G domain-containing protein</fullName>
    </recommendedName>
</protein>
<name>A0A9P6E5G1_9AGAR</name>
<feature type="domain" description="G" evidence="2">
    <location>
        <begin position="60"/>
        <end position="190"/>
    </location>
</feature>
<keyword evidence="4" id="KW-1185">Reference proteome</keyword>
<dbReference type="CDD" id="cd00882">
    <property type="entry name" value="Ras_like_GTPase"/>
    <property type="match status" value="1"/>
</dbReference>
<dbReference type="AlphaFoldDB" id="A0A9P6E5G1"/>
<comment type="caution">
    <text evidence="3">The sequence shown here is derived from an EMBL/GenBank/DDBJ whole genome shotgun (WGS) entry which is preliminary data.</text>
</comment>
<dbReference type="GO" id="GO:0005525">
    <property type="term" value="F:GTP binding"/>
    <property type="evidence" value="ECO:0007669"/>
    <property type="project" value="InterPro"/>
</dbReference>
<dbReference type="Proteomes" id="UP000807306">
    <property type="component" value="Unassembled WGS sequence"/>
</dbReference>